<comment type="caution">
    <text evidence="1">The sequence shown here is derived from an EMBL/GenBank/DDBJ whole genome shotgun (WGS) entry which is preliminary data.</text>
</comment>
<dbReference type="AlphaFoldDB" id="A0A0L0NRS0"/>
<evidence type="ECO:0000313" key="1">
    <source>
        <dbReference type="EMBL" id="KND96743.1"/>
    </source>
</evidence>
<evidence type="ECO:0000313" key="2">
    <source>
        <dbReference type="Proteomes" id="UP000037122"/>
    </source>
</evidence>
<organism evidence="1 2">
    <name type="scientific">Candidozyma auris</name>
    <name type="common">Yeast</name>
    <name type="synonym">Candida auris</name>
    <dbReference type="NCBI Taxonomy" id="498019"/>
    <lineage>
        <taxon>Eukaryota</taxon>
        <taxon>Fungi</taxon>
        <taxon>Dikarya</taxon>
        <taxon>Ascomycota</taxon>
        <taxon>Saccharomycotina</taxon>
        <taxon>Pichiomycetes</taxon>
        <taxon>Metschnikowiaceae</taxon>
        <taxon>Candidozyma</taxon>
    </lineage>
</organism>
<reference evidence="2" key="1">
    <citation type="journal article" date="2015" name="BMC Genomics">
        <title>Draft genome of a commonly misdiagnosed multidrug resistant pathogen Candida auris.</title>
        <authorList>
            <person name="Chatterjee S."/>
            <person name="Alampalli S.V."/>
            <person name="Nageshan R.K."/>
            <person name="Chettiar S.T."/>
            <person name="Joshi S."/>
            <person name="Tatu U.S."/>
        </authorList>
    </citation>
    <scope>NUCLEOTIDE SEQUENCE [LARGE SCALE GENOMIC DNA]</scope>
    <source>
        <strain evidence="2">6684</strain>
    </source>
</reference>
<sequence length="123" mass="13918">MFCANMATDNEKRGFSKPQKFGQVDFWTLILGAPVGCDWPSTVALPGTHICTEQNGNFTVIDNSAIQKGEFEDLPGNRYTLWDHFWKTRHGPYTVSRKPLSACGIHADTKLSQNMISRTPRWK</sequence>
<protein>
    <submittedName>
        <fullName evidence="1">Uncharacterized protein</fullName>
    </submittedName>
</protein>
<dbReference type="EMBL" id="LGST01000050">
    <property type="protein sequence ID" value="KND96743.1"/>
    <property type="molecule type" value="Genomic_DNA"/>
</dbReference>
<dbReference type="VEuPathDB" id="FungiDB:QG37_06857"/>
<name>A0A0L0NRS0_CANAR</name>
<gene>
    <name evidence="1" type="ORF">QG37_06857</name>
</gene>
<accession>A0A0L0NRS0</accession>
<proteinExistence type="predicted"/>
<dbReference type="Proteomes" id="UP000037122">
    <property type="component" value="Unassembled WGS sequence"/>
</dbReference>